<feature type="binding site" evidence="5">
    <location>
        <begin position="10"/>
        <end position="17"/>
    </location>
    <ligand>
        <name>substrate</name>
    </ligand>
</feature>
<dbReference type="InterPro" id="IPR005952">
    <property type="entry name" value="Phosphogly_mut1"/>
</dbReference>
<keyword evidence="4 5" id="KW-0413">Isomerase</keyword>
<reference evidence="8" key="1">
    <citation type="journal article" date="2019" name="Int. J. Syst. Evol. Microbiol.">
        <title>The Global Catalogue of Microorganisms (GCM) 10K type strain sequencing project: providing services to taxonomists for standard genome sequencing and annotation.</title>
        <authorList>
            <consortium name="The Broad Institute Genomics Platform"/>
            <consortium name="The Broad Institute Genome Sequencing Center for Infectious Disease"/>
            <person name="Wu L."/>
            <person name="Ma J."/>
        </authorList>
    </citation>
    <scope>NUCLEOTIDE SEQUENCE [LARGE SCALE GENOMIC DNA]</scope>
    <source>
        <strain evidence="8">CCUG 54939</strain>
    </source>
</reference>
<sequence length="250" mass="28078">MSVKKLVLIRHGESIWNQENRFTGWTDVPLSAKGVQEAHAAGQLLKAEGFQFDYAYTSVLKRAISTLWAVLEETDLQWIPVEKDWRLNERHYGALQGLNKAETAEKFGDEQVKLWRRGFAITPPALTPEDPRFPGHDSRYATVPASQLPATESLAITIERVIPYWLETIRPRVESGEKVIIAAHGNSLRALVKYLDDISEEAILELNIPTGVPLVYEFDDQMKPVRHYYLGNADEIAAKAAAVANQGKAK</sequence>
<evidence type="ECO:0000313" key="8">
    <source>
        <dbReference type="Proteomes" id="UP001595692"/>
    </source>
</evidence>
<name>A0ABV8CM15_9GAMM</name>
<dbReference type="PIRSF" id="PIRSF000709">
    <property type="entry name" value="6PFK_2-Ptase"/>
    <property type="match status" value="1"/>
</dbReference>
<evidence type="ECO:0000256" key="1">
    <source>
        <dbReference type="ARBA" id="ARBA00006717"/>
    </source>
</evidence>
<dbReference type="SMART" id="SM00855">
    <property type="entry name" value="PGAM"/>
    <property type="match status" value="1"/>
</dbReference>
<comment type="pathway">
    <text evidence="5 6">Carbohydrate degradation; glycolysis; pyruvate from D-glyceraldehyde 3-phosphate: step 3/5.</text>
</comment>
<feature type="binding site" evidence="5">
    <location>
        <begin position="116"/>
        <end position="117"/>
    </location>
    <ligand>
        <name>substrate</name>
    </ligand>
</feature>
<feature type="binding site" evidence="5">
    <location>
        <position position="100"/>
    </location>
    <ligand>
        <name>substrate</name>
    </ligand>
</feature>
<dbReference type="HAMAP" id="MF_01039">
    <property type="entry name" value="PGAM_GpmA"/>
    <property type="match status" value="1"/>
</dbReference>
<evidence type="ECO:0000256" key="6">
    <source>
        <dbReference type="RuleBase" id="RU004512"/>
    </source>
</evidence>
<dbReference type="CDD" id="cd07067">
    <property type="entry name" value="HP_PGM_like"/>
    <property type="match status" value="1"/>
</dbReference>
<evidence type="ECO:0000256" key="4">
    <source>
        <dbReference type="ARBA" id="ARBA00023235"/>
    </source>
</evidence>
<dbReference type="Gene3D" id="3.40.50.1240">
    <property type="entry name" value="Phosphoglycerate mutase-like"/>
    <property type="match status" value="1"/>
</dbReference>
<dbReference type="GO" id="GO:0004619">
    <property type="term" value="F:phosphoglycerate mutase activity"/>
    <property type="evidence" value="ECO:0007669"/>
    <property type="project" value="UniProtKB-EC"/>
</dbReference>
<keyword evidence="2 5" id="KW-0312">Gluconeogenesis</keyword>
<protein>
    <recommendedName>
        <fullName evidence="5 6">2,3-bisphosphoglycerate-dependent phosphoglycerate mutase</fullName>
        <shortName evidence="5">BPG-dependent PGAM</shortName>
        <shortName evidence="5">PGAM</shortName>
        <shortName evidence="5">Phosphoglyceromutase</shortName>
        <shortName evidence="5">dPGM</shortName>
        <ecNumber evidence="5 6">5.4.2.11</ecNumber>
    </recommendedName>
</protein>
<organism evidence="7 8">
    <name type="scientific">Pseudaeromonas sharmana</name>
    <dbReference type="NCBI Taxonomy" id="328412"/>
    <lineage>
        <taxon>Bacteria</taxon>
        <taxon>Pseudomonadati</taxon>
        <taxon>Pseudomonadota</taxon>
        <taxon>Gammaproteobacteria</taxon>
        <taxon>Aeromonadales</taxon>
        <taxon>Aeromonadaceae</taxon>
        <taxon>Pseudaeromonas</taxon>
    </lineage>
</organism>
<feature type="active site" description="Tele-phosphohistidine intermediate" evidence="5">
    <location>
        <position position="11"/>
    </location>
</feature>
<dbReference type="InterPro" id="IPR029033">
    <property type="entry name" value="His_PPase_superfam"/>
</dbReference>
<feature type="site" description="Transition state stabilizer" evidence="5">
    <location>
        <position position="184"/>
    </location>
</feature>
<dbReference type="EC" id="5.4.2.11" evidence="5 6"/>
<dbReference type="Pfam" id="PF00300">
    <property type="entry name" value="His_Phos_1"/>
    <property type="match status" value="1"/>
</dbReference>
<evidence type="ECO:0000256" key="5">
    <source>
        <dbReference type="HAMAP-Rule" id="MF_01039"/>
    </source>
</evidence>
<keyword evidence="8" id="KW-1185">Reference proteome</keyword>
<dbReference type="InterPro" id="IPR001345">
    <property type="entry name" value="PG/BPGM_mutase_AS"/>
</dbReference>
<feature type="binding site" evidence="5">
    <location>
        <begin position="89"/>
        <end position="92"/>
    </location>
    <ligand>
        <name>substrate</name>
    </ligand>
</feature>
<accession>A0ABV8CM15</accession>
<feature type="active site" description="Proton donor/acceptor" evidence="5">
    <location>
        <position position="89"/>
    </location>
</feature>
<dbReference type="RefSeq" id="WP_377151511.1">
    <property type="nucleotide sequence ID" value="NZ_JBHSAF010000006.1"/>
</dbReference>
<feature type="binding site" evidence="5">
    <location>
        <begin position="23"/>
        <end position="24"/>
    </location>
    <ligand>
        <name>substrate</name>
    </ligand>
</feature>
<keyword evidence="3 5" id="KW-0324">Glycolysis</keyword>
<feature type="binding site" evidence="5">
    <location>
        <position position="62"/>
    </location>
    <ligand>
        <name>substrate</name>
    </ligand>
</feature>
<dbReference type="PANTHER" id="PTHR11931">
    <property type="entry name" value="PHOSPHOGLYCERATE MUTASE"/>
    <property type="match status" value="1"/>
</dbReference>
<evidence type="ECO:0000313" key="7">
    <source>
        <dbReference type="EMBL" id="MFC3913245.1"/>
    </source>
</evidence>
<feature type="binding site" evidence="5">
    <location>
        <begin position="185"/>
        <end position="186"/>
    </location>
    <ligand>
        <name>substrate</name>
    </ligand>
</feature>
<comment type="similarity">
    <text evidence="1 5">Belongs to the phosphoglycerate mutase family. BPG-dependent PGAM subfamily.</text>
</comment>
<evidence type="ECO:0000256" key="3">
    <source>
        <dbReference type="ARBA" id="ARBA00023152"/>
    </source>
</evidence>
<dbReference type="Proteomes" id="UP001595692">
    <property type="component" value="Unassembled WGS sequence"/>
</dbReference>
<comment type="subunit">
    <text evidence="5">Homodimer.</text>
</comment>
<dbReference type="SUPFAM" id="SSF53254">
    <property type="entry name" value="Phosphoglycerate mutase-like"/>
    <property type="match status" value="1"/>
</dbReference>
<dbReference type="EMBL" id="JBHSAF010000006">
    <property type="protein sequence ID" value="MFC3913245.1"/>
    <property type="molecule type" value="Genomic_DNA"/>
</dbReference>
<comment type="caution">
    <text evidence="7">The sequence shown here is derived from an EMBL/GenBank/DDBJ whole genome shotgun (WGS) entry which is preliminary data.</text>
</comment>
<comment type="catalytic activity">
    <reaction evidence="5 6">
        <text>(2R)-2-phosphoglycerate = (2R)-3-phosphoglycerate</text>
        <dbReference type="Rhea" id="RHEA:15901"/>
        <dbReference type="ChEBI" id="CHEBI:58272"/>
        <dbReference type="ChEBI" id="CHEBI:58289"/>
        <dbReference type="EC" id="5.4.2.11"/>
    </reaction>
</comment>
<gene>
    <name evidence="5 7" type="primary">gpmA</name>
    <name evidence="7" type="ORF">ACFOSS_07190</name>
</gene>
<evidence type="ECO:0000256" key="2">
    <source>
        <dbReference type="ARBA" id="ARBA00022432"/>
    </source>
</evidence>
<dbReference type="PROSITE" id="PS00175">
    <property type="entry name" value="PG_MUTASE"/>
    <property type="match status" value="1"/>
</dbReference>
<dbReference type="InterPro" id="IPR013078">
    <property type="entry name" value="His_Pase_superF_clade-1"/>
</dbReference>
<proteinExistence type="inferred from homology"/>
<dbReference type="NCBIfam" id="TIGR01258">
    <property type="entry name" value="pgm_1"/>
    <property type="match status" value="1"/>
</dbReference>
<dbReference type="NCBIfam" id="NF010713">
    <property type="entry name" value="PRK14115.1"/>
    <property type="match status" value="1"/>
</dbReference>
<comment type="function">
    <text evidence="5 6">Catalyzes the interconversion of 2-phosphoglycerate and 3-phosphoglycerate.</text>
</comment>